<protein>
    <recommendedName>
        <fullName evidence="3">Flavodoxin-like fold domain-containing protein</fullName>
    </recommendedName>
</protein>
<evidence type="ECO:0000313" key="4">
    <source>
        <dbReference type="EMBL" id="KAK8853858.1"/>
    </source>
</evidence>
<dbReference type="Proteomes" id="UP001470230">
    <property type="component" value="Unassembled WGS sequence"/>
</dbReference>
<dbReference type="InterPro" id="IPR003680">
    <property type="entry name" value="Flavodoxin_fold"/>
</dbReference>
<dbReference type="PANTHER" id="PTHR10204:SF34">
    <property type="entry name" value="NAD(P)H DEHYDROGENASE [QUINONE] 1 ISOFORM 1"/>
    <property type="match status" value="1"/>
</dbReference>
<evidence type="ECO:0000259" key="3">
    <source>
        <dbReference type="Pfam" id="PF02525"/>
    </source>
</evidence>
<accession>A0ABR2HXQ2</accession>
<feature type="domain" description="Flavodoxin-like fold" evidence="3">
    <location>
        <begin position="1"/>
        <end position="207"/>
    </location>
</feature>
<reference evidence="4 5" key="1">
    <citation type="submission" date="2024-04" db="EMBL/GenBank/DDBJ databases">
        <title>Tritrichomonas musculus Genome.</title>
        <authorList>
            <person name="Alves-Ferreira E."/>
            <person name="Grigg M."/>
            <person name="Lorenzi H."/>
            <person name="Galac M."/>
        </authorList>
    </citation>
    <scope>NUCLEOTIDE SEQUENCE [LARGE SCALE GENOMIC DNA]</scope>
    <source>
        <strain evidence="4 5">EAF2021</strain>
    </source>
</reference>
<dbReference type="InterPro" id="IPR029039">
    <property type="entry name" value="Flavoprotein-like_sf"/>
</dbReference>
<evidence type="ECO:0000256" key="2">
    <source>
        <dbReference type="ARBA" id="ARBA00023002"/>
    </source>
</evidence>
<keyword evidence="5" id="KW-1185">Reference proteome</keyword>
<organism evidence="4 5">
    <name type="scientific">Tritrichomonas musculus</name>
    <dbReference type="NCBI Taxonomy" id="1915356"/>
    <lineage>
        <taxon>Eukaryota</taxon>
        <taxon>Metamonada</taxon>
        <taxon>Parabasalia</taxon>
        <taxon>Tritrichomonadida</taxon>
        <taxon>Tritrichomonadidae</taxon>
        <taxon>Tritrichomonas</taxon>
    </lineage>
</organism>
<gene>
    <name evidence="4" type="ORF">M9Y10_016401</name>
</gene>
<dbReference type="Gene3D" id="3.40.50.360">
    <property type="match status" value="1"/>
</dbReference>
<name>A0ABR2HXQ2_9EUKA</name>
<proteinExistence type="inferred from homology"/>
<dbReference type="InterPro" id="IPR051545">
    <property type="entry name" value="NAD(P)H_dehydrogenase_qn"/>
</dbReference>
<dbReference type="SUPFAM" id="SSF52218">
    <property type="entry name" value="Flavoproteins"/>
    <property type="match status" value="1"/>
</dbReference>
<keyword evidence="2" id="KW-0560">Oxidoreductase</keyword>
<evidence type="ECO:0000313" key="5">
    <source>
        <dbReference type="Proteomes" id="UP001470230"/>
    </source>
</evidence>
<dbReference type="PANTHER" id="PTHR10204">
    <property type="entry name" value="NAD P H OXIDOREDUCTASE-RELATED"/>
    <property type="match status" value="1"/>
</dbReference>
<evidence type="ECO:0000256" key="1">
    <source>
        <dbReference type="ARBA" id="ARBA00006252"/>
    </source>
</evidence>
<dbReference type="Pfam" id="PF02525">
    <property type="entry name" value="Flavodoxin_2"/>
    <property type="match status" value="1"/>
</dbReference>
<sequence>MKVLILLAHANDNGLSSSHRLTNAARDALIEDGHEVRVVELIKCGFDKCATKKDFTSFPLKDFDYENSHIETNDNLINEIVEQQKNVQWSTHIIVIGPMWFYRYPACFYAYADRVFCNQFAYTPTDFGETNGPLRGRKAMCVITLGGFESTYLPSGPQTTIENIMYHVTRGLFSYCGIKCLRSQAFYECTQFKSPFDSDKILDKWKKAIKNLDKRPLIPFGDAETPVGEGNPNEGHVLSGLNDLSLDEAINSI</sequence>
<dbReference type="EMBL" id="JAPFFF010000021">
    <property type="protein sequence ID" value="KAK8853858.1"/>
    <property type="molecule type" value="Genomic_DNA"/>
</dbReference>
<comment type="similarity">
    <text evidence="1">Belongs to the NAD(P)H dehydrogenase (quinone) family.</text>
</comment>
<comment type="caution">
    <text evidence="4">The sequence shown here is derived from an EMBL/GenBank/DDBJ whole genome shotgun (WGS) entry which is preliminary data.</text>
</comment>